<evidence type="ECO:0000256" key="1">
    <source>
        <dbReference type="PROSITE-ProRule" id="PRU00339"/>
    </source>
</evidence>
<organism evidence="4 5">
    <name type="scientific">Candidatus Thioglobus autotrophicus</name>
    <dbReference type="NCBI Taxonomy" id="1705394"/>
    <lineage>
        <taxon>Bacteria</taxon>
        <taxon>Pseudomonadati</taxon>
        <taxon>Pseudomonadota</taxon>
        <taxon>Gammaproteobacteria</taxon>
        <taxon>Candidatus Pseudothioglobaceae</taxon>
        <taxon>Candidatus Thioglobus</taxon>
    </lineage>
</organism>
<keyword evidence="3" id="KW-0732">Signal</keyword>
<feature type="repeat" description="TPR" evidence="1">
    <location>
        <begin position="93"/>
        <end position="126"/>
    </location>
</feature>
<keyword evidence="1" id="KW-0802">TPR repeat</keyword>
<proteinExistence type="predicted"/>
<dbReference type="KEGG" id="tho:SP60_00015"/>
<evidence type="ECO:0000313" key="4">
    <source>
        <dbReference type="EMBL" id="ALE51783.1"/>
    </source>
</evidence>
<dbReference type="SUPFAM" id="SSF48452">
    <property type="entry name" value="TPR-like"/>
    <property type="match status" value="1"/>
</dbReference>
<dbReference type="Pfam" id="PF14559">
    <property type="entry name" value="TPR_19"/>
    <property type="match status" value="1"/>
</dbReference>
<name>A0A0M4NFS4_9GAMM</name>
<dbReference type="AlphaFoldDB" id="A0A0M4NFS4"/>
<gene>
    <name evidence="4" type="ORF">SP60_00015</name>
</gene>
<protein>
    <submittedName>
        <fullName evidence="4">Uncharacterized protein</fullName>
    </submittedName>
</protein>
<dbReference type="SMART" id="SM00028">
    <property type="entry name" value="TPR"/>
    <property type="match status" value="2"/>
</dbReference>
<keyword evidence="2" id="KW-0175">Coiled coil</keyword>
<feature type="chain" id="PRO_5005798978" evidence="3">
    <location>
        <begin position="21"/>
        <end position="227"/>
    </location>
</feature>
<feature type="coiled-coil region" evidence="2">
    <location>
        <begin position="35"/>
        <end position="69"/>
    </location>
</feature>
<dbReference type="EMBL" id="CP010552">
    <property type="protein sequence ID" value="ALE51783.1"/>
    <property type="molecule type" value="Genomic_DNA"/>
</dbReference>
<dbReference type="OrthoDB" id="9768142at2"/>
<evidence type="ECO:0000313" key="5">
    <source>
        <dbReference type="Proteomes" id="UP000058020"/>
    </source>
</evidence>
<dbReference type="RefSeq" id="WP_053950690.1">
    <property type="nucleotide sequence ID" value="NZ_CP137633.1"/>
</dbReference>
<evidence type="ECO:0000256" key="3">
    <source>
        <dbReference type="SAM" id="SignalP"/>
    </source>
</evidence>
<keyword evidence="5" id="KW-1185">Reference proteome</keyword>
<reference evidence="4 5" key="1">
    <citation type="journal article" date="2015" name="Genome Announc.">
        <title>Genome Sequence of 'Candidatus Thioglobus autotrophica' Strain EF1, a Chemoautotroph from the SUP05 Clade of Marine Gammaproteobacteria.</title>
        <authorList>
            <person name="Shah V."/>
            <person name="Morris R.M."/>
        </authorList>
    </citation>
    <scope>NUCLEOTIDE SEQUENCE [LARGE SCALE GENOMIC DNA]</scope>
    <source>
        <strain evidence="4 5">EF1</strain>
    </source>
</reference>
<dbReference type="Gene3D" id="1.25.40.10">
    <property type="entry name" value="Tetratricopeptide repeat domain"/>
    <property type="match status" value="1"/>
</dbReference>
<sequence>MQGFFLIFLLVAFSWQPVSAGINTEKVIVDHNKKIKRLVRANKSLKGKIEQLEQQQQESRQKITELFNLMEYKKSSAVVEQTMLRVREHNKKAKKIYTNARSLLVTDQYEQAVSLFKQYLDIYPDNNHASDAHYWLAKTYLAQGQHTLAKNTFVAFQQNSPLHHKYANSLFELARVYVELKQTDQAKKLLESMLDKFPSHRVADRAQQLLSKIAPIKPIASESEQLN</sequence>
<dbReference type="InterPro" id="IPR011990">
    <property type="entry name" value="TPR-like_helical_dom_sf"/>
</dbReference>
<dbReference type="STRING" id="1705394.SP60_00015"/>
<dbReference type="Proteomes" id="UP000058020">
    <property type="component" value="Chromosome"/>
</dbReference>
<dbReference type="PROSITE" id="PS50005">
    <property type="entry name" value="TPR"/>
    <property type="match status" value="2"/>
</dbReference>
<accession>A0A0M4NFS4</accession>
<feature type="repeat" description="TPR" evidence="1">
    <location>
        <begin position="167"/>
        <end position="200"/>
    </location>
</feature>
<evidence type="ECO:0000256" key="2">
    <source>
        <dbReference type="SAM" id="Coils"/>
    </source>
</evidence>
<dbReference type="Pfam" id="PF13174">
    <property type="entry name" value="TPR_6"/>
    <property type="match status" value="1"/>
</dbReference>
<dbReference type="InterPro" id="IPR019734">
    <property type="entry name" value="TPR_rpt"/>
</dbReference>
<feature type="signal peptide" evidence="3">
    <location>
        <begin position="1"/>
        <end position="20"/>
    </location>
</feature>